<keyword evidence="6" id="KW-0720">Serine protease</keyword>
<evidence type="ECO:0000256" key="3">
    <source>
        <dbReference type="ARBA" id="ARBA00022729"/>
    </source>
</evidence>
<dbReference type="GO" id="GO:0004252">
    <property type="term" value="F:serine-type endopeptidase activity"/>
    <property type="evidence" value="ECO:0007669"/>
    <property type="project" value="InterPro"/>
</dbReference>
<dbReference type="InterPro" id="IPR009003">
    <property type="entry name" value="Peptidase_S1_PA"/>
</dbReference>
<evidence type="ECO:0000259" key="9">
    <source>
        <dbReference type="PROSITE" id="PS50106"/>
    </source>
</evidence>
<dbReference type="EMBL" id="LR699119">
    <property type="protein sequence ID" value="VVC76108.1"/>
    <property type="molecule type" value="Genomic_DNA"/>
</dbReference>
<sequence>MKIVSRASLSMMIMLVSLIICTTGYSSIPVQNSLAPMLKTVLPSVVNIKADIKITDINTLRELQKQRSKNKDMDDQDPGSFVSVGSGVIVDAKNGYILTNAHVVADAQTVTITLSDGHHYTAKILGMDKPSDIALLQISAKNLSAIQMGNSNDLKVGDFVAAIGNPFGLNQTVTSGIVSALGRTTLGIENYENFIQTDAPINPGNSGGALINTQGQLVGINTAILAPDRGSIGIGFAIPANMAKSVMLQLLEYGNVKRGVLGIGAQDITPELASAFNINDAKGAAVTQILPNSPAEQAGVQVGDIITSINGAEIKSASDVVNTIGFLRVDSKVNLSVLRNNKPITINVTLSDSKKRKLLVAQKDPFLYGVGLKNFSVLSPVHGNVQAVLVASVERDSNSWHSDLRPGDVITSVNQHKINNIDELKTATAKSGKELLLNVLRGSSAIFLVINKES</sequence>
<feature type="domain" description="PDZ" evidence="9">
    <location>
        <begin position="250"/>
        <end position="341"/>
    </location>
</feature>
<dbReference type="PANTHER" id="PTHR22939">
    <property type="entry name" value="SERINE PROTEASE FAMILY S1C HTRA-RELATED"/>
    <property type="match status" value="1"/>
</dbReference>
<feature type="domain" description="PDZ" evidence="9">
    <location>
        <begin position="347"/>
        <end position="443"/>
    </location>
</feature>
<dbReference type="NCBIfam" id="TIGR02037">
    <property type="entry name" value="degP_htrA_DO"/>
    <property type="match status" value="1"/>
</dbReference>
<reference evidence="10 11" key="1">
    <citation type="submission" date="2019-08" db="EMBL/GenBank/DDBJ databases">
        <authorList>
            <person name="Guy L."/>
        </authorList>
    </citation>
    <scope>NUCLEOTIDE SEQUENCE [LARGE SCALE GENOMIC DNA]</scope>
    <source>
        <strain evidence="10 11">SGT-108</strain>
    </source>
</reference>
<dbReference type="CDD" id="cd10839">
    <property type="entry name" value="cpPDZ1_DegP-like"/>
    <property type="match status" value="1"/>
</dbReference>
<name>A0A5E4PHV2_9COXI</name>
<evidence type="ECO:0000256" key="7">
    <source>
        <dbReference type="PIRSR" id="PIRSR611782-1"/>
    </source>
</evidence>
<evidence type="ECO:0000256" key="8">
    <source>
        <dbReference type="PIRSR" id="PIRSR611782-2"/>
    </source>
</evidence>
<feature type="binding site" evidence="8">
    <location>
        <position position="102"/>
    </location>
    <ligand>
        <name>substrate</name>
    </ligand>
</feature>
<keyword evidence="3" id="KW-0732">Signal</keyword>
<feature type="active site" description="Charge relay system" evidence="7">
    <location>
        <position position="206"/>
    </location>
</feature>
<dbReference type="SUPFAM" id="SSF50156">
    <property type="entry name" value="PDZ domain-like"/>
    <property type="match status" value="2"/>
</dbReference>
<comment type="similarity">
    <text evidence="1">Belongs to the peptidase S1C family.</text>
</comment>
<dbReference type="InterPro" id="IPR036034">
    <property type="entry name" value="PDZ_sf"/>
</dbReference>
<dbReference type="PROSITE" id="PS50106">
    <property type="entry name" value="PDZ"/>
    <property type="match status" value="2"/>
</dbReference>
<dbReference type="PRINTS" id="PR00834">
    <property type="entry name" value="PROTEASES2C"/>
</dbReference>
<dbReference type="GO" id="GO:0006508">
    <property type="term" value="P:proteolysis"/>
    <property type="evidence" value="ECO:0007669"/>
    <property type="project" value="UniProtKB-KW"/>
</dbReference>
<feature type="active site" description="Charge relay system" evidence="7">
    <location>
        <position position="132"/>
    </location>
</feature>
<dbReference type="Gene3D" id="2.40.10.120">
    <property type="match status" value="1"/>
</dbReference>
<dbReference type="FunFam" id="2.40.10.10:FF:000001">
    <property type="entry name" value="Periplasmic serine protease DegS"/>
    <property type="match status" value="1"/>
</dbReference>
<proteinExistence type="inferred from homology"/>
<dbReference type="SUPFAM" id="SSF50494">
    <property type="entry name" value="Trypsin-like serine proteases"/>
    <property type="match status" value="1"/>
</dbReference>
<evidence type="ECO:0000313" key="10">
    <source>
        <dbReference type="EMBL" id="VVC76108.1"/>
    </source>
</evidence>
<dbReference type="InterPro" id="IPR001940">
    <property type="entry name" value="Peptidase_S1C"/>
</dbReference>
<dbReference type="AlphaFoldDB" id="A0A5E4PHV2"/>
<keyword evidence="4" id="KW-0677">Repeat</keyword>
<keyword evidence="11" id="KW-1185">Reference proteome</keyword>
<evidence type="ECO:0000256" key="4">
    <source>
        <dbReference type="ARBA" id="ARBA00022737"/>
    </source>
</evidence>
<dbReference type="Pfam" id="PF13365">
    <property type="entry name" value="Trypsin_2"/>
    <property type="match status" value="1"/>
</dbReference>
<protein>
    <submittedName>
        <fullName evidence="10">Periplasmic serine endoprotease DegP</fullName>
    </submittedName>
</protein>
<evidence type="ECO:0000313" key="11">
    <source>
        <dbReference type="Proteomes" id="UP000324194"/>
    </source>
</evidence>
<keyword evidence="5" id="KW-0378">Hydrolase</keyword>
<dbReference type="PANTHER" id="PTHR22939:SF129">
    <property type="entry name" value="SERINE PROTEASE HTRA2, MITOCHONDRIAL"/>
    <property type="match status" value="1"/>
</dbReference>
<gene>
    <name evidence="10" type="primary">degP</name>
    <name evidence="10" type="ORF">AQUSIP_14130</name>
</gene>
<organism evidence="10 11">
    <name type="scientific">Aquicella siphonis</name>
    <dbReference type="NCBI Taxonomy" id="254247"/>
    <lineage>
        <taxon>Bacteria</taxon>
        <taxon>Pseudomonadati</taxon>
        <taxon>Pseudomonadota</taxon>
        <taxon>Gammaproteobacteria</taxon>
        <taxon>Legionellales</taxon>
        <taxon>Coxiellaceae</taxon>
        <taxon>Aquicella</taxon>
    </lineage>
</organism>
<evidence type="ECO:0000256" key="6">
    <source>
        <dbReference type="ARBA" id="ARBA00022825"/>
    </source>
</evidence>
<dbReference type="Pfam" id="PF13180">
    <property type="entry name" value="PDZ_2"/>
    <property type="match status" value="2"/>
</dbReference>
<dbReference type="InterPro" id="IPR001478">
    <property type="entry name" value="PDZ"/>
</dbReference>
<dbReference type="RefSeq" id="WP_232051851.1">
    <property type="nucleotide sequence ID" value="NZ_LR699119.1"/>
</dbReference>
<dbReference type="GO" id="GO:0012501">
    <property type="term" value="P:programmed cell death"/>
    <property type="evidence" value="ECO:0007669"/>
    <property type="project" value="TreeGrafter"/>
</dbReference>
<evidence type="ECO:0000256" key="1">
    <source>
        <dbReference type="ARBA" id="ARBA00010541"/>
    </source>
</evidence>
<dbReference type="InterPro" id="IPR011782">
    <property type="entry name" value="Pept_S1C_Do"/>
</dbReference>
<keyword evidence="2 10" id="KW-0645">Protease</keyword>
<feature type="binding site" evidence="8">
    <location>
        <begin position="222"/>
        <end position="226"/>
    </location>
    <ligand>
        <name>substrate</name>
    </ligand>
</feature>
<dbReference type="KEGG" id="asip:AQUSIP_14130"/>
<evidence type="ECO:0000256" key="5">
    <source>
        <dbReference type="ARBA" id="ARBA00022801"/>
    </source>
</evidence>
<dbReference type="Gene3D" id="2.30.42.10">
    <property type="match status" value="2"/>
</dbReference>
<dbReference type="Proteomes" id="UP000324194">
    <property type="component" value="Chromosome 1"/>
</dbReference>
<feature type="active site" description="Charge relay system" evidence="7">
    <location>
        <position position="102"/>
    </location>
</feature>
<feature type="binding site" evidence="8">
    <location>
        <position position="132"/>
    </location>
    <ligand>
        <name>substrate</name>
    </ligand>
</feature>
<feature type="binding site" evidence="8">
    <location>
        <begin position="204"/>
        <end position="206"/>
    </location>
    <ligand>
        <name>substrate</name>
    </ligand>
</feature>
<dbReference type="SMART" id="SM00228">
    <property type="entry name" value="PDZ"/>
    <property type="match status" value="2"/>
</dbReference>
<evidence type="ECO:0000256" key="2">
    <source>
        <dbReference type="ARBA" id="ARBA00022670"/>
    </source>
</evidence>
<accession>A0A5E4PHV2</accession>